<evidence type="ECO:0000313" key="7">
    <source>
        <dbReference type="EMBL" id="RZI45354.1"/>
    </source>
</evidence>
<evidence type="ECO:0000313" key="8">
    <source>
        <dbReference type="Proteomes" id="UP000293550"/>
    </source>
</evidence>
<dbReference type="PANTHER" id="PTHR11545">
    <property type="entry name" value="RIBOSOMAL PROTEIN L13"/>
    <property type="match status" value="1"/>
</dbReference>
<accession>A0A4Q7DHG5</accession>
<proteinExistence type="inferred from homology"/>
<keyword evidence="8" id="KW-1185">Reference proteome</keyword>
<protein>
    <recommendedName>
        <fullName evidence="5 6">Large ribosomal subunit protein uL13</fullName>
    </recommendedName>
</protein>
<dbReference type="InterPro" id="IPR036899">
    <property type="entry name" value="Ribosomal_uL13_sf"/>
</dbReference>
<dbReference type="EMBL" id="SCFB01000015">
    <property type="protein sequence ID" value="RZI45354.1"/>
    <property type="molecule type" value="Genomic_DNA"/>
</dbReference>
<dbReference type="OrthoDB" id="9801330at2"/>
<dbReference type="HAMAP" id="MF_01366">
    <property type="entry name" value="Ribosomal_uL13"/>
    <property type="match status" value="1"/>
</dbReference>
<dbReference type="GO" id="GO:0006412">
    <property type="term" value="P:translation"/>
    <property type="evidence" value="ECO:0007669"/>
    <property type="project" value="UniProtKB-UniRule"/>
</dbReference>
<evidence type="ECO:0000256" key="2">
    <source>
        <dbReference type="ARBA" id="ARBA00011838"/>
    </source>
</evidence>
<evidence type="ECO:0000256" key="6">
    <source>
        <dbReference type="HAMAP-Rule" id="MF_01366"/>
    </source>
</evidence>
<dbReference type="PANTHER" id="PTHR11545:SF2">
    <property type="entry name" value="LARGE RIBOSOMAL SUBUNIT PROTEIN UL13M"/>
    <property type="match status" value="1"/>
</dbReference>
<dbReference type="InterPro" id="IPR005823">
    <property type="entry name" value="Ribosomal_uL13_bac-type"/>
</dbReference>
<comment type="function">
    <text evidence="6">This protein is one of the early assembly proteins of the 50S ribosomal subunit, although it is not seen to bind rRNA by itself. It is important during the early stages of 50S assembly.</text>
</comment>
<comment type="similarity">
    <text evidence="1 6">Belongs to the universal ribosomal protein uL13 family.</text>
</comment>
<name>A0A4Q7DHG5_9PROT</name>
<dbReference type="GO" id="GO:0003735">
    <property type="term" value="F:structural constituent of ribosome"/>
    <property type="evidence" value="ECO:0007669"/>
    <property type="project" value="InterPro"/>
</dbReference>
<dbReference type="Gene3D" id="3.90.1180.10">
    <property type="entry name" value="Ribosomal protein L13"/>
    <property type="match status" value="1"/>
</dbReference>
<dbReference type="Proteomes" id="UP000293550">
    <property type="component" value="Unassembled WGS sequence"/>
</dbReference>
<dbReference type="AlphaFoldDB" id="A0A4Q7DHG5"/>
<dbReference type="GO" id="GO:0003729">
    <property type="term" value="F:mRNA binding"/>
    <property type="evidence" value="ECO:0007669"/>
    <property type="project" value="UniProtKB-ARBA"/>
</dbReference>
<dbReference type="InterPro" id="IPR005822">
    <property type="entry name" value="Ribosomal_uL13"/>
</dbReference>
<dbReference type="CDD" id="cd00392">
    <property type="entry name" value="Ribosomal_L13"/>
    <property type="match status" value="1"/>
</dbReference>
<dbReference type="FunFam" id="3.90.1180.10:FF:000001">
    <property type="entry name" value="50S ribosomal protein L13"/>
    <property type="match status" value="1"/>
</dbReference>
<dbReference type="NCBIfam" id="TIGR01066">
    <property type="entry name" value="rplM_bact"/>
    <property type="match status" value="1"/>
</dbReference>
<dbReference type="SUPFAM" id="SSF52161">
    <property type="entry name" value="Ribosomal protein L13"/>
    <property type="match status" value="1"/>
</dbReference>
<comment type="subunit">
    <text evidence="2 6">Part of the 50S ribosomal subunit.</text>
</comment>
<evidence type="ECO:0000256" key="4">
    <source>
        <dbReference type="ARBA" id="ARBA00023274"/>
    </source>
</evidence>
<evidence type="ECO:0000256" key="3">
    <source>
        <dbReference type="ARBA" id="ARBA00022980"/>
    </source>
</evidence>
<dbReference type="Pfam" id="PF00572">
    <property type="entry name" value="Ribosomal_L13"/>
    <property type="match status" value="1"/>
</dbReference>
<dbReference type="GO" id="GO:0022625">
    <property type="term" value="C:cytosolic large ribosomal subunit"/>
    <property type="evidence" value="ECO:0007669"/>
    <property type="project" value="TreeGrafter"/>
</dbReference>
<comment type="caution">
    <text evidence="7">The sequence shown here is derived from an EMBL/GenBank/DDBJ whole genome shotgun (WGS) entry which is preliminary data.</text>
</comment>
<dbReference type="RefSeq" id="WP_130154494.1">
    <property type="nucleotide sequence ID" value="NZ_SCFB01000015.1"/>
</dbReference>
<keyword evidence="4 6" id="KW-0687">Ribonucleoprotein</keyword>
<gene>
    <name evidence="6" type="primary">rplM</name>
    <name evidence="7" type="ORF">EQU50_07440</name>
</gene>
<reference evidence="7 8" key="1">
    <citation type="submission" date="2018-10" db="EMBL/GenBank/DDBJ databases">
        <title>An updated phylogeny of the Alphaproteobacteria reveals that the parasitic Rickettsiales and Holosporales have independent origins.</title>
        <authorList>
            <person name="Munoz-Gomez S.A."/>
            <person name="Hess S."/>
            <person name="Burger G."/>
            <person name="Lang B.F."/>
            <person name="Susko E."/>
            <person name="Slamovits C.H."/>
            <person name="Roger A.J."/>
        </authorList>
    </citation>
    <scope>NUCLEOTIDE SEQUENCE [LARGE SCALE GENOMIC DNA]</scope>
    <source>
        <strain evidence="7">HOLO01</strain>
    </source>
</reference>
<sequence length="154" mass="17289">MYTPSTRTQDVDKKWLLIDAQDLILGRLASLVAMRLRGKHKPSYTPHADDGDYVVIINAEKVKLTGNKLADKKFYWHTGYAGGIKERAIGQILGGKYPERVLIKAVERMVPRGPLGRKIMSNLKVYKGSEHPHAAQQPTLLDIAAMNRKNVRSI</sequence>
<evidence type="ECO:0000256" key="1">
    <source>
        <dbReference type="ARBA" id="ARBA00006227"/>
    </source>
</evidence>
<dbReference type="PIRSF" id="PIRSF002181">
    <property type="entry name" value="Ribosomal_L13"/>
    <property type="match status" value="1"/>
</dbReference>
<evidence type="ECO:0000256" key="5">
    <source>
        <dbReference type="ARBA" id="ARBA00035201"/>
    </source>
</evidence>
<keyword evidence="3 6" id="KW-0689">Ribosomal protein</keyword>
<organism evidence="7 8">
    <name type="scientific">Candidatus Finniella inopinata</name>
    <dbReference type="NCBI Taxonomy" id="1696036"/>
    <lineage>
        <taxon>Bacteria</taxon>
        <taxon>Pseudomonadati</taxon>
        <taxon>Pseudomonadota</taxon>
        <taxon>Alphaproteobacteria</taxon>
        <taxon>Holosporales</taxon>
        <taxon>Candidatus Paracaedibacteraceae</taxon>
        <taxon>Candidatus Finniella</taxon>
    </lineage>
</organism>
<dbReference type="GO" id="GO:0017148">
    <property type="term" value="P:negative regulation of translation"/>
    <property type="evidence" value="ECO:0007669"/>
    <property type="project" value="TreeGrafter"/>
</dbReference>